<feature type="compositionally biased region" description="Low complexity" evidence="1">
    <location>
        <begin position="15"/>
        <end position="27"/>
    </location>
</feature>
<feature type="compositionally biased region" description="Polar residues" evidence="1">
    <location>
        <begin position="666"/>
        <end position="680"/>
    </location>
</feature>
<evidence type="ECO:0000313" key="3">
    <source>
        <dbReference type="Proteomes" id="UP000738325"/>
    </source>
</evidence>
<accession>A0A9P6RN91</accession>
<feature type="region of interest" description="Disordered" evidence="1">
    <location>
        <begin position="42"/>
        <end position="75"/>
    </location>
</feature>
<feature type="region of interest" description="Disordered" evidence="1">
    <location>
        <begin position="874"/>
        <end position="926"/>
    </location>
</feature>
<feature type="region of interest" description="Disordered" evidence="1">
    <location>
        <begin position="1081"/>
        <end position="1106"/>
    </location>
</feature>
<feature type="region of interest" description="Disordered" evidence="1">
    <location>
        <begin position="849"/>
        <end position="868"/>
    </location>
</feature>
<dbReference type="OrthoDB" id="2447551at2759"/>
<evidence type="ECO:0000256" key="1">
    <source>
        <dbReference type="SAM" id="MobiDB-lite"/>
    </source>
</evidence>
<feature type="compositionally biased region" description="Basic and acidic residues" evidence="1">
    <location>
        <begin position="98"/>
        <end position="109"/>
    </location>
</feature>
<comment type="caution">
    <text evidence="2">The sequence shown here is derived from an EMBL/GenBank/DDBJ whole genome shotgun (WGS) entry which is preliminary data.</text>
</comment>
<feature type="region of interest" description="Disordered" evidence="1">
    <location>
        <begin position="484"/>
        <end position="569"/>
    </location>
</feature>
<dbReference type="Proteomes" id="UP000738325">
    <property type="component" value="Unassembled WGS sequence"/>
</dbReference>
<feature type="compositionally biased region" description="Low complexity" evidence="1">
    <location>
        <begin position="971"/>
        <end position="1029"/>
    </location>
</feature>
<dbReference type="AlphaFoldDB" id="A0A9P6RN91"/>
<gene>
    <name evidence="2" type="ORF">BGZ99_001987</name>
</gene>
<feature type="region of interest" description="Disordered" evidence="1">
    <location>
        <begin position="651"/>
        <end position="707"/>
    </location>
</feature>
<feature type="compositionally biased region" description="Low complexity" evidence="1">
    <location>
        <begin position="362"/>
        <end position="378"/>
    </location>
</feature>
<feature type="region of interest" description="Disordered" evidence="1">
    <location>
        <begin position="88"/>
        <end position="186"/>
    </location>
</feature>
<name>A0A9P6RN91_9FUNG</name>
<feature type="compositionally biased region" description="Low complexity" evidence="1">
    <location>
        <begin position="853"/>
        <end position="867"/>
    </location>
</feature>
<evidence type="ECO:0000313" key="2">
    <source>
        <dbReference type="EMBL" id="KAG0324293.1"/>
    </source>
</evidence>
<feature type="region of interest" description="Disordered" evidence="1">
    <location>
        <begin position="362"/>
        <end position="407"/>
    </location>
</feature>
<feature type="compositionally biased region" description="Acidic residues" evidence="1">
    <location>
        <begin position="484"/>
        <end position="498"/>
    </location>
</feature>
<feature type="compositionally biased region" description="Low complexity" evidence="1">
    <location>
        <begin position="126"/>
        <end position="143"/>
    </location>
</feature>
<feature type="compositionally biased region" description="Polar residues" evidence="1">
    <location>
        <begin position="757"/>
        <end position="770"/>
    </location>
</feature>
<feature type="region of interest" description="Disordered" evidence="1">
    <location>
        <begin position="1"/>
        <end position="27"/>
    </location>
</feature>
<feature type="compositionally biased region" description="Polar residues" evidence="1">
    <location>
        <begin position="1091"/>
        <end position="1103"/>
    </location>
</feature>
<protein>
    <submittedName>
        <fullName evidence="2">Uncharacterized protein</fullName>
    </submittedName>
</protein>
<feature type="compositionally biased region" description="Polar residues" evidence="1">
    <location>
        <begin position="908"/>
        <end position="922"/>
    </location>
</feature>
<feature type="region of interest" description="Disordered" evidence="1">
    <location>
        <begin position="966"/>
        <end position="1034"/>
    </location>
</feature>
<feature type="compositionally biased region" description="Low complexity" evidence="1">
    <location>
        <begin position="893"/>
        <end position="907"/>
    </location>
</feature>
<feature type="compositionally biased region" description="Low complexity" evidence="1">
    <location>
        <begin position="546"/>
        <end position="563"/>
    </location>
</feature>
<proteinExistence type="predicted"/>
<feature type="compositionally biased region" description="Polar residues" evidence="1">
    <location>
        <begin position="379"/>
        <end position="407"/>
    </location>
</feature>
<dbReference type="EMBL" id="JAAAIP010000155">
    <property type="protein sequence ID" value="KAG0324293.1"/>
    <property type="molecule type" value="Genomic_DNA"/>
</dbReference>
<organism evidence="2 3">
    <name type="scientific">Dissophora globulifera</name>
    <dbReference type="NCBI Taxonomy" id="979702"/>
    <lineage>
        <taxon>Eukaryota</taxon>
        <taxon>Fungi</taxon>
        <taxon>Fungi incertae sedis</taxon>
        <taxon>Mucoromycota</taxon>
        <taxon>Mortierellomycotina</taxon>
        <taxon>Mortierellomycetes</taxon>
        <taxon>Mortierellales</taxon>
        <taxon>Mortierellaceae</taxon>
        <taxon>Dissophora</taxon>
    </lineage>
</organism>
<feature type="compositionally biased region" description="Polar residues" evidence="1">
    <location>
        <begin position="144"/>
        <end position="172"/>
    </location>
</feature>
<reference evidence="2" key="1">
    <citation type="journal article" date="2020" name="Fungal Divers.">
        <title>Resolving the Mortierellaceae phylogeny through synthesis of multi-gene phylogenetics and phylogenomics.</title>
        <authorList>
            <person name="Vandepol N."/>
            <person name="Liber J."/>
            <person name="Desiro A."/>
            <person name="Na H."/>
            <person name="Kennedy M."/>
            <person name="Barry K."/>
            <person name="Grigoriev I.V."/>
            <person name="Miller A.N."/>
            <person name="O'Donnell K."/>
            <person name="Stajich J.E."/>
            <person name="Bonito G."/>
        </authorList>
    </citation>
    <scope>NUCLEOTIDE SEQUENCE</scope>
    <source>
        <strain evidence="2">REB-010B</strain>
    </source>
</reference>
<sequence>MAAASFSIPDVSQHPLSTASSASTSALPSKIDIAARSSVSLSSFSSATPSPTSSSAPWSSTTDSSNSSTEATSPLSDRAVMLSSAAALSLRGPQGPGRTEDNDKAERGRAGRRQSGSLRFKFPKKLLQLQQHQQSLQHYQNQHPSEQNEMQPPISPEQQQNSPQRLYHQQQQWRHRESLKSGSINGTSQVSARLRRGFAYLQSHYHVFHRRTSNAMPTMPATGQSDIETHLRRHSDTAADVSVTTALPFPTSCDTGPGDSEGSTEVTSDDIRAHCAIQGPSTRSTRLEGSIPEDDPQKQWDTTATMTTASNDPMIQPIHGVGLSSHGVGPLSHGSRTSGRGPGGIMHALGLLSRVAASSNSSSLATSPTLFTTTPPTSCEATQSSTQVPSQEMTSRNQRFRGRQSSPKHISKVFEAGVRKMGLIKRRKRQNEEEIHPLPSHYLSLPVGVGGSASSATSGNYDLHSGDLSMTEFAKLAGITILPEDDEDGNDYDGDDSGNNDIGHAYNNMITATGGHPSVSASSSRSTGDESEYSDSKVGAGKITMSSSSVQESASRSRSGSAGNTLSSYRHLTSGSLASSRTHRRRTNIWDAHFWISPSHEAENLALPASASQSSLPTVLSVDWARQRADIASQPSEIACINRANELGEADNTDLQSADVDENRRQSNTLGEHWSSNGRASSGFEVDRIHTPPPIAVGPTKRSESLSSAHKDAVELAVDLRRPWSFSSFTAVAIELRSDRESQSSGSIINKDPTATRIPSNNRSGSSSQDHGPYHHNRNTAARTVPSLVVHQNTSEPALGTSGDSGGLKLSRSQRMAHSIALHALQPPKSRSNLSGGIYLRSHLRTRSVAGCSSARTRSPSPSPLSRQIEISDSEGFDSPQDEKDDFEFFGIPNSSFAPSAAAPVPSGQQQEQTLSPLSGSPHNVFAHEGLGEMGYRPVVRTSDYDNDFNGYAGSRYHQRTQSLPSMVLDSPSPQQSQQDQQSSPSSTMSSSRSPSLSHSSSPSTSSSQSTTSSQLTAPRRPSNSSPSRIFTPGTKVGRFTLVEERCTRHVDVLRAQQEQLLLTSQRRASMGDFVELSREAQSGGGVLEDSSLTWSGNGNGQREQQRYHDQYREYQEQYREPRGDREGADWIDVNPALQPSENVVIFQRKKTRRLQYLVSTSQPESTAMAQAVSRT</sequence>
<feature type="region of interest" description="Disordered" evidence="1">
    <location>
        <begin position="737"/>
        <end position="779"/>
    </location>
</feature>
<keyword evidence="3" id="KW-1185">Reference proteome</keyword>